<keyword evidence="4 6" id="KW-1133">Transmembrane helix</keyword>
<evidence type="ECO:0000256" key="7">
    <source>
        <dbReference type="SAM" id="MobiDB-lite"/>
    </source>
</evidence>
<evidence type="ECO:0000256" key="5">
    <source>
        <dbReference type="ARBA" id="ARBA00023136"/>
    </source>
</evidence>
<comment type="subcellular location">
    <subcellularLocation>
        <location evidence="6">Cell membrane</location>
        <topology evidence="6">Multi-pass membrane protein</topology>
    </subcellularLocation>
    <subcellularLocation>
        <location evidence="1">Membrane</location>
    </subcellularLocation>
</comment>
<reference evidence="8" key="1">
    <citation type="journal article" date="2021" name="PeerJ">
        <title>Extensive microbial diversity within the chicken gut microbiome revealed by metagenomics and culture.</title>
        <authorList>
            <person name="Gilroy R."/>
            <person name="Ravi A."/>
            <person name="Getino M."/>
            <person name="Pursley I."/>
            <person name="Horton D.L."/>
            <person name="Alikhan N.F."/>
            <person name="Baker D."/>
            <person name="Gharbi K."/>
            <person name="Hall N."/>
            <person name="Watson M."/>
            <person name="Adriaenssens E.M."/>
            <person name="Foster-Nyarko E."/>
            <person name="Jarju S."/>
            <person name="Secka A."/>
            <person name="Antonio M."/>
            <person name="Oren A."/>
            <person name="Chaudhuri R.R."/>
            <person name="La Ragione R."/>
            <person name="Hildebrand F."/>
            <person name="Pallen M.J."/>
        </authorList>
    </citation>
    <scope>NUCLEOTIDE SEQUENCE</scope>
    <source>
        <strain evidence="8">ChiHjej13B12-24818</strain>
    </source>
</reference>
<evidence type="ECO:0000256" key="6">
    <source>
        <dbReference type="RuleBase" id="RU363076"/>
    </source>
</evidence>
<feature type="compositionally biased region" description="Polar residues" evidence="7">
    <location>
        <begin position="174"/>
        <end position="183"/>
    </location>
</feature>
<accession>A0A9D2LCT9</accession>
<dbReference type="EMBL" id="DWZH01000038">
    <property type="protein sequence ID" value="HJB09985.1"/>
    <property type="molecule type" value="Genomic_DNA"/>
</dbReference>
<dbReference type="PANTHER" id="PTHR23427:SF2">
    <property type="entry name" value="SURFEIT LOCUS PROTEIN 1"/>
    <property type="match status" value="1"/>
</dbReference>
<feature type="compositionally biased region" description="Basic residues" evidence="7">
    <location>
        <begin position="267"/>
        <end position="278"/>
    </location>
</feature>
<dbReference type="Pfam" id="PF02104">
    <property type="entry name" value="SURF1"/>
    <property type="match status" value="1"/>
</dbReference>
<feature type="transmembrane region" description="Helical" evidence="6">
    <location>
        <begin position="224"/>
        <end position="243"/>
    </location>
</feature>
<evidence type="ECO:0000313" key="8">
    <source>
        <dbReference type="EMBL" id="HJB09985.1"/>
    </source>
</evidence>
<evidence type="ECO:0000256" key="4">
    <source>
        <dbReference type="ARBA" id="ARBA00022989"/>
    </source>
</evidence>
<dbReference type="GO" id="GO:0005886">
    <property type="term" value="C:plasma membrane"/>
    <property type="evidence" value="ECO:0007669"/>
    <property type="project" value="UniProtKB-SubCell"/>
</dbReference>
<protein>
    <recommendedName>
        <fullName evidence="6">SURF1-like protein</fullName>
    </recommendedName>
</protein>
<feature type="region of interest" description="Disordered" evidence="7">
    <location>
        <begin position="167"/>
        <end position="186"/>
    </location>
</feature>
<dbReference type="PANTHER" id="PTHR23427">
    <property type="entry name" value="SURFEIT LOCUS PROTEIN"/>
    <property type="match status" value="1"/>
</dbReference>
<organism evidence="8 9">
    <name type="scientific">Candidatus Brachybacterium merdavium</name>
    <dbReference type="NCBI Taxonomy" id="2838513"/>
    <lineage>
        <taxon>Bacteria</taxon>
        <taxon>Bacillati</taxon>
        <taxon>Actinomycetota</taxon>
        <taxon>Actinomycetes</taxon>
        <taxon>Micrococcales</taxon>
        <taxon>Dermabacteraceae</taxon>
        <taxon>Brachybacterium</taxon>
    </lineage>
</organism>
<proteinExistence type="inferred from homology"/>
<dbReference type="PROSITE" id="PS50895">
    <property type="entry name" value="SURF1"/>
    <property type="match status" value="1"/>
</dbReference>
<evidence type="ECO:0000256" key="3">
    <source>
        <dbReference type="ARBA" id="ARBA00022692"/>
    </source>
</evidence>
<dbReference type="AlphaFoldDB" id="A0A9D2LCT9"/>
<keyword evidence="6" id="KW-1003">Cell membrane</keyword>
<evidence type="ECO:0000256" key="2">
    <source>
        <dbReference type="ARBA" id="ARBA00007165"/>
    </source>
</evidence>
<evidence type="ECO:0000256" key="1">
    <source>
        <dbReference type="ARBA" id="ARBA00004370"/>
    </source>
</evidence>
<feature type="transmembrane region" description="Helical" evidence="6">
    <location>
        <begin position="12"/>
        <end position="36"/>
    </location>
</feature>
<evidence type="ECO:0000313" key="9">
    <source>
        <dbReference type="Proteomes" id="UP000823823"/>
    </source>
</evidence>
<gene>
    <name evidence="8" type="ORF">H9786_05570</name>
</gene>
<sequence>MSARSARRSVLLSRDTLIGALVVALAMVICVGLGVWQYGRFEDRRDIAQTVEANYQADPVALESVLPAPGSPLTGAEEWTPVQLHGSYCTDPDCILYVRNRTLGGTVGFWQLAPFQTDDGATLLVVRGWVDSDAQESEPADPPAVPEGELTVTARLRPAEAVITGRENPEGQVHSVSPEQISPQLPELSGPMTTGAYGELAAEDPEGRRPQALPEPDTSLGPHLSYAFQWWLFALFFPGALIYRTRKTMQEEIEDQHDGSTGGKATPRSRPRARTRRRSRDEEDEDALIDRQHP</sequence>
<dbReference type="Proteomes" id="UP000823823">
    <property type="component" value="Unassembled WGS sequence"/>
</dbReference>
<comment type="similarity">
    <text evidence="2 6">Belongs to the SURF1 family.</text>
</comment>
<dbReference type="InterPro" id="IPR045214">
    <property type="entry name" value="Surf1/Surf4"/>
</dbReference>
<feature type="region of interest" description="Disordered" evidence="7">
    <location>
        <begin position="253"/>
        <end position="294"/>
    </location>
</feature>
<dbReference type="InterPro" id="IPR002994">
    <property type="entry name" value="Surf1/Shy1"/>
</dbReference>
<reference evidence="8" key="2">
    <citation type="submission" date="2021-04" db="EMBL/GenBank/DDBJ databases">
        <authorList>
            <person name="Gilroy R."/>
        </authorList>
    </citation>
    <scope>NUCLEOTIDE SEQUENCE</scope>
    <source>
        <strain evidence="8">ChiHjej13B12-24818</strain>
    </source>
</reference>
<comment type="caution">
    <text evidence="8">The sequence shown here is derived from an EMBL/GenBank/DDBJ whole genome shotgun (WGS) entry which is preliminary data.</text>
</comment>
<dbReference type="CDD" id="cd06662">
    <property type="entry name" value="SURF1"/>
    <property type="match status" value="1"/>
</dbReference>
<name>A0A9D2LCT9_9MICO</name>
<keyword evidence="3 6" id="KW-0812">Transmembrane</keyword>
<keyword evidence="5 6" id="KW-0472">Membrane</keyword>